<protein>
    <submittedName>
        <fullName evidence="3">Biogenesis of lysosome-related organelles complex 1 subunit 6-like</fullName>
    </submittedName>
</protein>
<dbReference type="Pfam" id="PF14712">
    <property type="entry name" value="Snapin_Pallidin"/>
    <property type="match status" value="1"/>
</dbReference>
<dbReference type="GO" id="GO:0030133">
    <property type="term" value="C:transport vesicle"/>
    <property type="evidence" value="ECO:0007669"/>
    <property type="project" value="TreeGrafter"/>
</dbReference>
<dbReference type="PANTHER" id="PTHR31328:SF2">
    <property type="entry name" value="BIOGENESIS OF LYSOSOME-RELATED ORGANELLES COMPLEX 1 SUBUNIT 6"/>
    <property type="match status" value="1"/>
</dbReference>
<feature type="region of interest" description="Disordered" evidence="1">
    <location>
        <begin position="183"/>
        <end position="218"/>
    </location>
</feature>
<evidence type="ECO:0000313" key="3">
    <source>
        <dbReference type="RefSeq" id="XP_022311441.1"/>
    </source>
</evidence>
<keyword evidence="2" id="KW-1185">Reference proteome</keyword>
<dbReference type="AlphaFoldDB" id="A0A8B8C9J8"/>
<dbReference type="RefSeq" id="XP_022311441.1">
    <property type="nucleotide sequence ID" value="XM_022455733.1"/>
</dbReference>
<dbReference type="KEGG" id="cvn:111116745"/>
<feature type="compositionally biased region" description="Low complexity" evidence="1">
    <location>
        <begin position="57"/>
        <end position="68"/>
    </location>
</feature>
<dbReference type="PANTHER" id="PTHR31328">
    <property type="entry name" value="BIOGENESIS OF LYSOSOME-RELATED ORGANELLES COMPLEX 1 SUBUNIT 6"/>
    <property type="match status" value="1"/>
</dbReference>
<accession>A0A8B8C9J8</accession>
<feature type="compositionally biased region" description="Polar residues" evidence="1">
    <location>
        <begin position="29"/>
        <end position="38"/>
    </location>
</feature>
<sequence length="218" mass="24649">MSSETTTEGDRAEEGSKEKTGADHERTLQDLSPLQDDNSGPVRLEENTSTTSSALEVDPGVVVDSGVDQDVKHHTDTDTDPEESCVDPSVAEKLSEGLLEICLPSLQKSKVSLDDLLQNQQVLIESVQQENGKFADCKEMEELNRNMNQAKKYHMKLINLKKEMNSLSDKAVRLKRRALKISQQKQKEDLQRVQQREREQERERMLEAKVVKRSQSAT</sequence>
<feature type="compositionally biased region" description="Basic and acidic residues" evidence="1">
    <location>
        <begin position="8"/>
        <end position="28"/>
    </location>
</feature>
<evidence type="ECO:0000256" key="1">
    <source>
        <dbReference type="SAM" id="MobiDB-lite"/>
    </source>
</evidence>
<evidence type="ECO:0000313" key="2">
    <source>
        <dbReference type="Proteomes" id="UP000694844"/>
    </source>
</evidence>
<dbReference type="GeneID" id="111116745"/>
<reference evidence="3" key="1">
    <citation type="submission" date="2025-08" db="UniProtKB">
        <authorList>
            <consortium name="RefSeq"/>
        </authorList>
    </citation>
    <scope>IDENTIFICATION</scope>
    <source>
        <tissue evidence="3">Whole sample</tissue>
    </source>
</reference>
<gene>
    <name evidence="3" type="primary">LOC111116745</name>
</gene>
<dbReference type="OrthoDB" id="19659at2759"/>
<feature type="region of interest" description="Disordered" evidence="1">
    <location>
        <begin position="1"/>
        <end position="86"/>
    </location>
</feature>
<feature type="compositionally biased region" description="Basic and acidic residues" evidence="1">
    <location>
        <begin position="185"/>
        <end position="210"/>
    </location>
</feature>
<organism evidence="2 3">
    <name type="scientific">Crassostrea virginica</name>
    <name type="common">Eastern oyster</name>
    <dbReference type="NCBI Taxonomy" id="6565"/>
    <lineage>
        <taxon>Eukaryota</taxon>
        <taxon>Metazoa</taxon>
        <taxon>Spiralia</taxon>
        <taxon>Lophotrochozoa</taxon>
        <taxon>Mollusca</taxon>
        <taxon>Bivalvia</taxon>
        <taxon>Autobranchia</taxon>
        <taxon>Pteriomorphia</taxon>
        <taxon>Ostreida</taxon>
        <taxon>Ostreoidea</taxon>
        <taxon>Ostreidae</taxon>
        <taxon>Crassostrea</taxon>
    </lineage>
</organism>
<dbReference type="GO" id="GO:0031083">
    <property type="term" value="C:BLOC-1 complex"/>
    <property type="evidence" value="ECO:0007669"/>
    <property type="project" value="TreeGrafter"/>
</dbReference>
<name>A0A8B8C9J8_CRAVI</name>
<dbReference type="Proteomes" id="UP000694844">
    <property type="component" value="Chromosome 10"/>
</dbReference>
<proteinExistence type="predicted"/>
<dbReference type="InterPro" id="IPR028119">
    <property type="entry name" value="Snapin/Pallidin/Snn1"/>
</dbReference>